<name>A0A9N9JPZ3_9GLOM</name>
<protein>
    <submittedName>
        <fullName evidence="1">8438_t:CDS:1</fullName>
    </submittedName>
</protein>
<dbReference type="Proteomes" id="UP000789396">
    <property type="component" value="Unassembled WGS sequence"/>
</dbReference>
<keyword evidence="2" id="KW-1185">Reference proteome</keyword>
<dbReference type="AlphaFoldDB" id="A0A9N9JPZ3"/>
<accession>A0A9N9JPZ3</accession>
<gene>
    <name evidence="1" type="ORF">RFULGI_LOCUS16546</name>
</gene>
<organism evidence="1 2">
    <name type="scientific">Racocetra fulgida</name>
    <dbReference type="NCBI Taxonomy" id="60492"/>
    <lineage>
        <taxon>Eukaryota</taxon>
        <taxon>Fungi</taxon>
        <taxon>Fungi incertae sedis</taxon>
        <taxon>Mucoromycota</taxon>
        <taxon>Glomeromycotina</taxon>
        <taxon>Glomeromycetes</taxon>
        <taxon>Diversisporales</taxon>
        <taxon>Gigasporaceae</taxon>
        <taxon>Racocetra</taxon>
    </lineage>
</organism>
<evidence type="ECO:0000313" key="2">
    <source>
        <dbReference type="Proteomes" id="UP000789396"/>
    </source>
</evidence>
<proteinExistence type="predicted"/>
<feature type="non-terminal residue" evidence="1">
    <location>
        <position position="62"/>
    </location>
</feature>
<reference evidence="1" key="1">
    <citation type="submission" date="2021-06" db="EMBL/GenBank/DDBJ databases">
        <authorList>
            <person name="Kallberg Y."/>
            <person name="Tangrot J."/>
            <person name="Rosling A."/>
        </authorList>
    </citation>
    <scope>NUCLEOTIDE SEQUENCE</scope>
    <source>
        <strain evidence="1">IN212</strain>
    </source>
</reference>
<sequence length="62" mass="7080">DSVWDWGPLSDPTCYVEGITRVAIALFELEALDFTNSRNVEIHPEKGYGKPSPCFEYFVIKK</sequence>
<feature type="non-terminal residue" evidence="1">
    <location>
        <position position="1"/>
    </location>
</feature>
<dbReference type="EMBL" id="CAJVPZ010059287">
    <property type="protein sequence ID" value="CAG8788891.1"/>
    <property type="molecule type" value="Genomic_DNA"/>
</dbReference>
<evidence type="ECO:0000313" key="1">
    <source>
        <dbReference type="EMBL" id="CAG8788891.1"/>
    </source>
</evidence>
<comment type="caution">
    <text evidence="1">The sequence shown here is derived from an EMBL/GenBank/DDBJ whole genome shotgun (WGS) entry which is preliminary data.</text>
</comment>